<dbReference type="InterPro" id="IPR017853">
    <property type="entry name" value="GH"/>
</dbReference>
<dbReference type="EC" id="2.4.1.18" evidence="3"/>
<dbReference type="InterPro" id="IPR006048">
    <property type="entry name" value="A-amylase/branching_C"/>
</dbReference>
<proteinExistence type="inferred from homology"/>
<dbReference type="InterPro" id="IPR014756">
    <property type="entry name" value="Ig_E-set"/>
</dbReference>
<evidence type="ECO:0000256" key="5">
    <source>
        <dbReference type="PIRSR" id="PIRSR000463-1"/>
    </source>
</evidence>
<dbReference type="Proteomes" id="UP000663881">
    <property type="component" value="Unassembled WGS sequence"/>
</dbReference>
<evidence type="ECO:0000256" key="2">
    <source>
        <dbReference type="ARBA" id="ARBA00009000"/>
    </source>
</evidence>
<gene>
    <name evidence="8" type="ORF">OKA104_LOCUS35892</name>
    <name evidence="7" type="ORF">VCS650_LOCUS15779</name>
</gene>
<dbReference type="SUPFAM" id="SSF51011">
    <property type="entry name" value="Glycosyl hydrolase domain"/>
    <property type="match status" value="1"/>
</dbReference>
<evidence type="ECO:0000313" key="7">
    <source>
        <dbReference type="EMBL" id="CAF1020723.1"/>
    </source>
</evidence>
<organism evidence="7 9">
    <name type="scientific">Adineta steineri</name>
    <dbReference type="NCBI Taxonomy" id="433720"/>
    <lineage>
        <taxon>Eukaryota</taxon>
        <taxon>Metazoa</taxon>
        <taxon>Spiralia</taxon>
        <taxon>Gnathifera</taxon>
        <taxon>Rotifera</taxon>
        <taxon>Eurotatoria</taxon>
        <taxon>Bdelloidea</taxon>
        <taxon>Adinetida</taxon>
        <taxon>Adinetidae</taxon>
        <taxon>Adineta</taxon>
    </lineage>
</organism>
<dbReference type="GO" id="GO:0004553">
    <property type="term" value="F:hydrolase activity, hydrolyzing O-glycosyl compounds"/>
    <property type="evidence" value="ECO:0007669"/>
    <property type="project" value="InterPro"/>
</dbReference>
<protein>
    <recommendedName>
        <fullName evidence="3">1,4-alpha-glucan branching enzyme</fullName>
        <ecNumber evidence="3">2.4.1.18</ecNumber>
    </recommendedName>
</protein>
<dbReference type="EMBL" id="CAJOAY010005367">
    <property type="protein sequence ID" value="CAF4105087.1"/>
    <property type="molecule type" value="Genomic_DNA"/>
</dbReference>
<dbReference type="SMART" id="SM00642">
    <property type="entry name" value="Aamy"/>
    <property type="match status" value="1"/>
</dbReference>
<dbReference type="SUPFAM" id="SSF51445">
    <property type="entry name" value="(Trans)glycosidases"/>
    <property type="match status" value="1"/>
</dbReference>
<evidence type="ECO:0000313" key="8">
    <source>
        <dbReference type="EMBL" id="CAF4105087.1"/>
    </source>
</evidence>
<reference evidence="7" key="1">
    <citation type="submission" date="2021-02" db="EMBL/GenBank/DDBJ databases">
        <authorList>
            <person name="Nowell W R."/>
        </authorList>
    </citation>
    <scope>NUCLEOTIDE SEQUENCE</scope>
</reference>
<dbReference type="InterPro" id="IPR004193">
    <property type="entry name" value="Glyco_hydro_13_N"/>
</dbReference>
<dbReference type="GO" id="GO:0003844">
    <property type="term" value="F:1,4-alpha-glucan branching enzyme activity"/>
    <property type="evidence" value="ECO:0007669"/>
    <property type="project" value="UniProtKB-EC"/>
</dbReference>
<dbReference type="SUPFAM" id="SSF81296">
    <property type="entry name" value="E set domains"/>
    <property type="match status" value="1"/>
</dbReference>
<comment type="similarity">
    <text evidence="2">Belongs to the glycosyl hydrolase 13 family. GlgB subfamily.</text>
</comment>
<dbReference type="AlphaFoldDB" id="A0A814I9Z1"/>
<dbReference type="PIRSF" id="PIRSF000463">
    <property type="entry name" value="GlgB"/>
    <property type="match status" value="1"/>
</dbReference>
<dbReference type="CDD" id="cd11325">
    <property type="entry name" value="AmyAc_GTHase"/>
    <property type="match status" value="1"/>
</dbReference>
<comment type="catalytic activity">
    <reaction evidence="1">
        <text>Transfers a segment of a (1-&gt;4)-alpha-D-glucan chain to a primary hydroxy group in a similar glucan chain.</text>
        <dbReference type="EC" id="2.4.1.18"/>
    </reaction>
</comment>
<comment type="caution">
    <text evidence="7">The sequence shown here is derived from an EMBL/GenBank/DDBJ whole genome shotgun (WGS) entry which is preliminary data.</text>
</comment>
<dbReference type="InterPro" id="IPR013780">
    <property type="entry name" value="Glyco_hydro_b"/>
</dbReference>
<feature type="active site" description="Nucleophile" evidence="5">
    <location>
        <position position="304"/>
    </location>
</feature>
<evidence type="ECO:0000313" key="9">
    <source>
        <dbReference type="Proteomes" id="UP000663891"/>
    </source>
</evidence>
<keyword evidence="4" id="KW-0808">Transferase</keyword>
<dbReference type="InterPro" id="IPR037439">
    <property type="entry name" value="Branching_enzy"/>
</dbReference>
<evidence type="ECO:0000256" key="4">
    <source>
        <dbReference type="ARBA" id="ARBA00022679"/>
    </source>
</evidence>
<dbReference type="GO" id="GO:0005978">
    <property type="term" value="P:glycogen biosynthetic process"/>
    <property type="evidence" value="ECO:0007669"/>
    <property type="project" value="InterPro"/>
</dbReference>
<dbReference type="Gene3D" id="3.20.20.80">
    <property type="entry name" value="Glycosidases"/>
    <property type="match status" value="1"/>
</dbReference>
<accession>A0A814I9Z1</accession>
<dbReference type="Gene3D" id="2.60.40.10">
    <property type="entry name" value="Immunoglobulins"/>
    <property type="match status" value="1"/>
</dbReference>
<dbReference type="PANTHER" id="PTHR43651">
    <property type="entry name" value="1,4-ALPHA-GLUCAN-BRANCHING ENZYME"/>
    <property type="match status" value="1"/>
</dbReference>
<dbReference type="InterPro" id="IPR006047">
    <property type="entry name" value="GH13_cat_dom"/>
</dbReference>
<feature type="domain" description="Glycosyl hydrolase family 13 catalytic" evidence="6">
    <location>
        <begin position="156"/>
        <end position="504"/>
    </location>
</feature>
<dbReference type="GO" id="GO:0043169">
    <property type="term" value="F:cation binding"/>
    <property type="evidence" value="ECO:0007669"/>
    <property type="project" value="InterPro"/>
</dbReference>
<name>A0A814I9Z1_9BILA</name>
<dbReference type="Proteomes" id="UP000663891">
    <property type="component" value="Unassembled WGS sequence"/>
</dbReference>
<sequence>MIPSVSKPSSLPGMGASVNPNGDGVTFRVWALYVDQVYVAGSFTNPPWNKGKIPLAREDDESSFWSVFVSEAKEQDQYKFVISRKDQPDLWKLDPYYRQTTGHIDLRNGCPRHHNCVIINPNVLKWDKKQFEMSPLNELIIYELHLGTFINNGQPTRRFLDAISKLDYLVELGINTIEIMPCTEFVTNTSMGYNPSLLFAIENHYGEERSVQRFVNEANRRGIAVIFDVVYNHLGPDDLSECFWRFDGWHKDGYGGIYFYQDNRAETDFGATRPDYGRYEVRQILHDNAMMWLHEYHADGLRLDSTINIRRSRQGDLPDGWTLMQWINKDKQSNRITIAEDLEDNEWLTKQIDEGGAGFNFQWDIGFCKAIRNNVVSAEDQSRSMFSVSDILTKRYNNDAFQRVIYTESHDEVTEHFGVKLGRMPEKIWPGNANSWPSRKRSTLAAAILFTAPGVPMIFQGQEFLECGTWTDNADINLNAMLDWTKVQKNNGIFELYRDLIRCRRNQEKNTKGLMGQHINIFHVNEEKKIIAYHRWMKGGKGDDVIIVANFSTQSFDSYTIGFPSLGTWELRFDSDSKKYSDDFNNKGYTTTAGEGEYHGLQYHGNVGLGPYSLIILSQ</sequence>
<evidence type="ECO:0000256" key="1">
    <source>
        <dbReference type="ARBA" id="ARBA00000826"/>
    </source>
</evidence>
<evidence type="ECO:0000256" key="3">
    <source>
        <dbReference type="ARBA" id="ARBA00012541"/>
    </source>
</evidence>
<dbReference type="EMBL" id="CAJNON010000138">
    <property type="protein sequence ID" value="CAF1020723.1"/>
    <property type="molecule type" value="Genomic_DNA"/>
</dbReference>
<dbReference type="Pfam" id="PF02806">
    <property type="entry name" value="Alpha-amylase_C"/>
    <property type="match status" value="1"/>
</dbReference>
<evidence type="ECO:0000259" key="6">
    <source>
        <dbReference type="SMART" id="SM00642"/>
    </source>
</evidence>
<dbReference type="Pfam" id="PF00128">
    <property type="entry name" value="Alpha-amylase"/>
    <property type="match status" value="1"/>
</dbReference>
<dbReference type="Pfam" id="PF02922">
    <property type="entry name" value="CBM_48"/>
    <property type="match status" value="1"/>
</dbReference>
<feature type="active site" description="Proton donor" evidence="5">
    <location>
        <position position="340"/>
    </location>
</feature>
<dbReference type="OrthoDB" id="1740265at2759"/>
<dbReference type="Gene3D" id="2.60.40.1180">
    <property type="entry name" value="Golgi alpha-mannosidase II"/>
    <property type="match status" value="1"/>
</dbReference>
<dbReference type="InterPro" id="IPR013783">
    <property type="entry name" value="Ig-like_fold"/>
</dbReference>
<dbReference type="PANTHER" id="PTHR43651:SF11">
    <property type="entry name" value="MALTO-OLIGOSYLTREHALOSE TREHALOHYDROLASE"/>
    <property type="match status" value="1"/>
</dbReference>